<dbReference type="AlphaFoldDB" id="A0A7D9D0D9"/>
<dbReference type="SUPFAM" id="SSF118116">
    <property type="entry name" value="DNA mismatch repair protein MutL"/>
    <property type="match status" value="1"/>
</dbReference>
<dbReference type="GO" id="GO:0032300">
    <property type="term" value="C:mismatch repair complex"/>
    <property type="evidence" value="ECO:0007669"/>
    <property type="project" value="InterPro"/>
</dbReference>
<dbReference type="SUPFAM" id="SSF55874">
    <property type="entry name" value="ATPase domain of HSP90 chaperone/DNA topoisomerase II/histidine kinase"/>
    <property type="match status" value="1"/>
</dbReference>
<dbReference type="SMART" id="SM00853">
    <property type="entry name" value="MutL_C"/>
    <property type="match status" value="1"/>
</dbReference>
<dbReference type="Pfam" id="PF08676">
    <property type="entry name" value="MutL_C"/>
    <property type="match status" value="1"/>
</dbReference>
<evidence type="ECO:0000313" key="4">
    <source>
        <dbReference type="Proteomes" id="UP000478008"/>
    </source>
</evidence>
<dbReference type="Gene3D" id="3.30.565.10">
    <property type="entry name" value="Histidine kinase-like ATPase, C-terminal domain"/>
    <property type="match status" value="1"/>
</dbReference>
<dbReference type="InterPro" id="IPR014790">
    <property type="entry name" value="MutL_C"/>
</dbReference>
<dbReference type="GO" id="GO:0016887">
    <property type="term" value="F:ATP hydrolysis activity"/>
    <property type="evidence" value="ECO:0007669"/>
    <property type="project" value="InterPro"/>
</dbReference>
<dbReference type="Gene3D" id="3.30.1540.20">
    <property type="entry name" value="MutL, C-terminal domain, dimerisation subdomain"/>
    <property type="match status" value="1"/>
</dbReference>
<dbReference type="Pfam" id="PF13589">
    <property type="entry name" value="HATPase_c_3"/>
    <property type="match status" value="1"/>
</dbReference>
<evidence type="ECO:0000256" key="1">
    <source>
        <dbReference type="ARBA" id="ARBA00006082"/>
    </source>
</evidence>
<dbReference type="EMBL" id="CABFWN010000006">
    <property type="protein sequence ID" value="VUG19991.1"/>
    <property type="molecule type" value="Genomic_DNA"/>
</dbReference>
<reference evidence="3 4" key="1">
    <citation type="submission" date="2019-07" db="EMBL/GenBank/DDBJ databases">
        <authorList>
            <person name="Friedrich A."/>
            <person name="Schacherer J."/>
        </authorList>
    </citation>
    <scope>NUCLEOTIDE SEQUENCE [LARGE SCALE GENOMIC DNA]</scope>
</reference>
<dbReference type="InterPro" id="IPR042120">
    <property type="entry name" value="MutL_C_dimsub"/>
</dbReference>
<organism evidence="3 4">
    <name type="scientific">Dekkera bruxellensis</name>
    <name type="common">Brettanomyces custersii</name>
    <dbReference type="NCBI Taxonomy" id="5007"/>
    <lineage>
        <taxon>Eukaryota</taxon>
        <taxon>Fungi</taxon>
        <taxon>Dikarya</taxon>
        <taxon>Ascomycota</taxon>
        <taxon>Saccharomycotina</taxon>
        <taxon>Pichiomycetes</taxon>
        <taxon>Pichiales</taxon>
        <taxon>Pichiaceae</taxon>
        <taxon>Brettanomyces</taxon>
    </lineage>
</organism>
<gene>
    <name evidence="3" type="ORF">DEBR0S6_05160G</name>
</gene>
<accession>A0A7D9D0D9</accession>
<protein>
    <submittedName>
        <fullName evidence="3">DEBR0S6_05160g1_1</fullName>
    </submittedName>
</protein>
<comment type="similarity">
    <text evidence="1">Belongs to the DNA mismatch repair MutL/HexB family.</text>
</comment>
<feature type="domain" description="MutL C-terminal dimerisation" evidence="2">
    <location>
        <begin position="409"/>
        <end position="578"/>
    </location>
</feature>
<dbReference type="GO" id="GO:0140664">
    <property type="term" value="F:ATP-dependent DNA damage sensor activity"/>
    <property type="evidence" value="ECO:0007669"/>
    <property type="project" value="InterPro"/>
</dbReference>
<dbReference type="GO" id="GO:0005524">
    <property type="term" value="F:ATP binding"/>
    <property type="evidence" value="ECO:0007669"/>
    <property type="project" value="InterPro"/>
</dbReference>
<evidence type="ECO:0000313" key="3">
    <source>
        <dbReference type="EMBL" id="VUG19991.1"/>
    </source>
</evidence>
<dbReference type="InterPro" id="IPR037198">
    <property type="entry name" value="MutL_C_sf"/>
</dbReference>
<sequence>MEIKVLDQQHQKLLQGTLIIGGISDIAKELIQNAIDAKATQIKVILKFDLEGKCVNVICEDDGVGIPLNDMKIVGKRYHTSKLPGQSETLGYRGQALNSIINISTACMISSKTEKDSMMSRILFSREAGNVSRTLTTEKQEDTSCSMINWADHGTRVYAYDVFGSVPVRKHQIFRHDMHQQNRKFHKVYSEIRRIALDSCAWKPSISLLIEIESGNQTRTLMNISGGVLGRLKHAVNLFRQIYGKNAMRNYSEVGNTKDSVDIQMAIGSALVDNKRYRIIYLNGRPLTEGDIYDEIQSRVRNKAPDGNFSFITFIECNRVHYNVSLGSLRGSATAKVKKEIRSMIDELAQEYFSKQNSSDRCLHLKSDHYDLRRVQKLPESRLFARSKYFSDTCGLEISKLKAIQNLTVVNQVDRKFILCKITNQDGEYLVAFDQHACQERINLEKIYQEMFEMNFKCKLDNPLRMQLNEEAKDELVDFQETLEFWGIKTVKNGGNYYIIELPEFVVKAIDTKSVLCPEKIESEICQFMEDLASGRKVEVKVGVSHNWWTLISQMPKLWCSILKKKSCSISTKFGEKLTKESCQTLINSYLSAKIRSTVRMVGPQCIRYVAYKFMANENWRVCKRRQNKNKV</sequence>
<dbReference type="Gene3D" id="3.30.1370.100">
    <property type="entry name" value="MutL, C-terminal domain, regulatory subdomain"/>
    <property type="match status" value="1"/>
</dbReference>
<dbReference type="InterPro" id="IPR042121">
    <property type="entry name" value="MutL_C_regsub"/>
</dbReference>
<name>A0A7D9D0D9_DEKBR</name>
<proteinExistence type="inferred from homology"/>
<dbReference type="PANTHER" id="PTHR10073">
    <property type="entry name" value="DNA MISMATCH REPAIR PROTEIN MLH, PMS, MUTL"/>
    <property type="match status" value="1"/>
</dbReference>
<dbReference type="Proteomes" id="UP000478008">
    <property type="component" value="Unassembled WGS sequence"/>
</dbReference>
<dbReference type="InterPro" id="IPR038973">
    <property type="entry name" value="MutL/Mlh/Pms-like"/>
</dbReference>
<dbReference type="InterPro" id="IPR036890">
    <property type="entry name" value="HATPase_C_sf"/>
</dbReference>
<dbReference type="PANTHER" id="PTHR10073:SF47">
    <property type="entry name" value="DNA MISMATCH REPAIR PROTEIN MLH3"/>
    <property type="match status" value="1"/>
</dbReference>
<evidence type="ECO:0000259" key="2">
    <source>
        <dbReference type="SMART" id="SM00853"/>
    </source>
</evidence>
<dbReference type="GO" id="GO:0006298">
    <property type="term" value="P:mismatch repair"/>
    <property type="evidence" value="ECO:0007669"/>
    <property type="project" value="InterPro"/>
</dbReference>
<keyword evidence="4" id="KW-1185">Reference proteome</keyword>